<accession>A0ABW5QT35</accession>
<feature type="region of interest" description="Disordered" evidence="1">
    <location>
        <begin position="1"/>
        <end position="28"/>
    </location>
</feature>
<sequence>MLTESRCQVQTGTWTESEWAPEQGRGTRSSRMPILLRLFPVTEHQGFHGAQAAAVKAN</sequence>
<keyword evidence="3" id="KW-1185">Reference proteome</keyword>
<dbReference type="RefSeq" id="WP_379269605.1">
    <property type="nucleotide sequence ID" value="NZ_JBHUGT010000031.1"/>
</dbReference>
<evidence type="ECO:0000256" key="1">
    <source>
        <dbReference type="SAM" id="MobiDB-lite"/>
    </source>
</evidence>
<gene>
    <name evidence="2" type="ORF">ACFSW5_02995</name>
</gene>
<protein>
    <submittedName>
        <fullName evidence="2">Uncharacterized protein</fullName>
    </submittedName>
</protein>
<dbReference type="EMBL" id="JBHUMY010000001">
    <property type="protein sequence ID" value="MFD2659230.1"/>
    <property type="molecule type" value="Genomic_DNA"/>
</dbReference>
<evidence type="ECO:0000313" key="2">
    <source>
        <dbReference type="EMBL" id="MFD2659230.1"/>
    </source>
</evidence>
<dbReference type="Proteomes" id="UP001597493">
    <property type="component" value="Unassembled WGS sequence"/>
</dbReference>
<evidence type="ECO:0000313" key="3">
    <source>
        <dbReference type="Proteomes" id="UP001597493"/>
    </source>
</evidence>
<proteinExistence type="predicted"/>
<reference evidence="3" key="1">
    <citation type="journal article" date="2019" name="Int. J. Syst. Evol. Microbiol.">
        <title>The Global Catalogue of Microorganisms (GCM) 10K type strain sequencing project: providing services to taxonomists for standard genome sequencing and annotation.</title>
        <authorList>
            <consortium name="The Broad Institute Genomics Platform"/>
            <consortium name="The Broad Institute Genome Sequencing Center for Infectious Disease"/>
            <person name="Wu L."/>
            <person name="Ma J."/>
        </authorList>
    </citation>
    <scope>NUCLEOTIDE SEQUENCE [LARGE SCALE GENOMIC DNA]</scope>
    <source>
        <strain evidence="3">TISTR 1827</strain>
    </source>
</reference>
<comment type="caution">
    <text evidence="2">The sequence shown here is derived from an EMBL/GenBank/DDBJ whole genome shotgun (WGS) entry which is preliminary data.</text>
</comment>
<feature type="compositionally biased region" description="Polar residues" evidence="1">
    <location>
        <begin position="1"/>
        <end position="16"/>
    </location>
</feature>
<name>A0ABW5QT35_9BACL</name>
<organism evidence="2 3">
    <name type="scientific">Paenibacillus thailandensis</name>
    <dbReference type="NCBI Taxonomy" id="393250"/>
    <lineage>
        <taxon>Bacteria</taxon>
        <taxon>Bacillati</taxon>
        <taxon>Bacillota</taxon>
        <taxon>Bacilli</taxon>
        <taxon>Bacillales</taxon>
        <taxon>Paenibacillaceae</taxon>
        <taxon>Paenibacillus</taxon>
    </lineage>
</organism>